<dbReference type="OrthoDB" id="10541440at2759"/>
<dbReference type="AlphaFoldDB" id="A0A7J6P6G6"/>
<accession>A0A7J6P6G6</accession>
<comment type="caution">
    <text evidence="1">The sequence shown here is derived from an EMBL/GenBank/DDBJ whole genome shotgun (WGS) entry which is preliminary data.</text>
</comment>
<dbReference type="EMBL" id="JABANP010000074">
    <property type="protein sequence ID" value="KAF4691632.1"/>
    <property type="molecule type" value="Genomic_DNA"/>
</dbReference>
<evidence type="ECO:0000313" key="1">
    <source>
        <dbReference type="EMBL" id="KAF4691632.1"/>
    </source>
</evidence>
<dbReference type="Proteomes" id="UP000541610">
    <property type="component" value="Unassembled WGS sequence"/>
</dbReference>
<reference evidence="1 2" key="1">
    <citation type="submission" date="2020-04" db="EMBL/GenBank/DDBJ databases">
        <title>Perkinsus olseni comparative genomics.</title>
        <authorList>
            <person name="Bogema D.R."/>
        </authorList>
    </citation>
    <scope>NUCLEOTIDE SEQUENCE [LARGE SCALE GENOMIC DNA]</scope>
    <source>
        <strain evidence="1">00978-12</strain>
    </source>
</reference>
<protein>
    <submittedName>
        <fullName evidence="1">Uncharacterized protein</fullName>
    </submittedName>
</protein>
<evidence type="ECO:0000313" key="2">
    <source>
        <dbReference type="Proteomes" id="UP000541610"/>
    </source>
</evidence>
<sequence length="189" mass="20911">MYSLPTALNFILVAAQQHSDVLLGNNKNSPAGLRSQVEIQFTLYNSSTGEPDIQRFQFTSLQGGKVVITPIQGRLPKSRYECGYDLYRDNSTGRYYLTLRDECFEVVADSSGYYDNYFLSGCSIQSSYEYLYVPTATTGYDVYQSNTTITTTTTPTVTTTTRATSASCGDCCSTLTAKLLLSAALLLFW</sequence>
<name>A0A7J6P6G6_PEROL</name>
<gene>
    <name evidence="1" type="ORF">FOZ60_015086</name>
</gene>
<organism evidence="1 2">
    <name type="scientific">Perkinsus olseni</name>
    <name type="common">Perkinsus atlanticus</name>
    <dbReference type="NCBI Taxonomy" id="32597"/>
    <lineage>
        <taxon>Eukaryota</taxon>
        <taxon>Sar</taxon>
        <taxon>Alveolata</taxon>
        <taxon>Perkinsozoa</taxon>
        <taxon>Perkinsea</taxon>
        <taxon>Perkinsida</taxon>
        <taxon>Perkinsidae</taxon>
        <taxon>Perkinsus</taxon>
    </lineage>
</organism>
<proteinExistence type="predicted"/>